<evidence type="ECO:0000259" key="11">
    <source>
        <dbReference type="Pfam" id="PF00004"/>
    </source>
</evidence>
<dbReference type="GO" id="GO:0005634">
    <property type="term" value="C:nucleus"/>
    <property type="evidence" value="ECO:0007669"/>
    <property type="project" value="UniProtKB-SubCell"/>
</dbReference>
<feature type="compositionally biased region" description="Acidic residues" evidence="10">
    <location>
        <begin position="334"/>
        <end position="350"/>
    </location>
</feature>
<dbReference type="GO" id="GO:0016887">
    <property type="term" value="F:ATP hydrolysis activity"/>
    <property type="evidence" value="ECO:0007669"/>
    <property type="project" value="InterPro"/>
</dbReference>
<dbReference type="GO" id="GO:0042393">
    <property type="term" value="F:histone binding"/>
    <property type="evidence" value="ECO:0007669"/>
    <property type="project" value="UniProtKB-ARBA"/>
</dbReference>
<evidence type="ECO:0000256" key="2">
    <source>
        <dbReference type="ARBA" id="ARBA00004286"/>
    </source>
</evidence>
<dbReference type="GO" id="GO:0140674">
    <property type="term" value="F:ATP-dependent histone chaperone activity"/>
    <property type="evidence" value="ECO:0007669"/>
    <property type="project" value="UniProtKB-ARBA"/>
</dbReference>
<dbReference type="FunFam" id="1.10.8.60:FF:000016">
    <property type="entry name" value="ATPase family AAA domain-containing protein 2B"/>
    <property type="match status" value="1"/>
</dbReference>
<dbReference type="Pfam" id="PF00004">
    <property type="entry name" value="AAA"/>
    <property type="match status" value="1"/>
</dbReference>
<dbReference type="FunFam" id="3.40.50.300:FF:001218">
    <property type="entry name" value="AAA family ATPase, putative"/>
    <property type="match status" value="1"/>
</dbReference>
<comment type="caution">
    <text evidence="13">The sequence shown here is derived from an EMBL/GenBank/DDBJ whole genome shotgun (WGS) entry which is preliminary data.</text>
</comment>
<evidence type="ECO:0000313" key="13">
    <source>
        <dbReference type="EMBL" id="KAJ5331027.1"/>
    </source>
</evidence>
<feature type="region of interest" description="Disordered" evidence="10">
    <location>
        <begin position="179"/>
        <end position="430"/>
    </location>
</feature>
<evidence type="ECO:0000256" key="6">
    <source>
        <dbReference type="ARBA" id="ARBA00022801"/>
    </source>
</evidence>
<reference evidence="13" key="1">
    <citation type="submission" date="2022-12" db="EMBL/GenBank/DDBJ databases">
        <authorList>
            <person name="Petersen C."/>
        </authorList>
    </citation>
    <scope>NUCLEOTIDE SEQUENCE</scope>
    <source>
        <strain evidence="13">IBT 21472</strain>
    </source>
</reference>
<dbReference type="Gene3D" id="1.10.8.60">
    <property type="match status" value="1"/>
</dbReference>
<feature type="region of interest" description="Disordered" evidence="10">
    <location>
        <begin position="1450"/>
        <end position="1499"/>
    </location>
</feature>
<feature type="compositionally biased region" description="Polar residues" evidence="10">
    <location>
        <begin position="1347"/>
        <end position="1356"/>
    </location>
</feature>
<dbReference type="PANTHER" id="PTHR23069:SF0">
    <property type="entry name" value="TAT-BINDING HOMOLOG 7"/>
    <property type="match status" value="1"/>
</dbReference>
<evidence type="ECO:0000256" key="7">
    <source>
        <dbReference type="ARBA" id="ARBA00022840"/>
    </source>
</evidence>
<feature type="domain" description="AAA ATPase AAA+ lid" evidence="12">
    <location>
        <begin position="740"/>
        <end position="777"/>
    </location>
</feature>
<keyword evidence="8" id="KW-0103">Bromodomain</keyword>
<evidence type="ECO:0000259" key="12">
    <source>
        <dbReference type="Pfam" id="PF17862"/>
    </source>
</evidence>
<feature type="compositionally biased region" description="Acidic residues" evidence="10">
    <location>
        <begin position="395"/>
        <end position="405"/>
    </location>
</feature>
<evidence type="ECO:0000256" key="1">
    <source>
        <dbReference type="ARBA" id="ARBA00004123"/>
    </source>
</evidence>
<keyword evidence="9" id="KW-0539">Nucleus</keyword>
<dbReference type="EMBL" id="JAPZBO010000001">
    <property type="protein sequence ID" value="KAJ5331027.1"/>
    <property type="molecule type" value="Genomic_DNA"/>
</dbReference>
<feature type="compositionally biased region" description="Acidic residues" evidence="10">
    <location>
        <begin position="111"/>
        <end position="126"/>
    </location>
</feature>
<evidence type="ECO:0008006" key="15">
    <source>
        <dbReference type="Google" id="ProtNLM"/>
    </source>
</evidence>
<feature type="compositionally biased region" description="Basic residues" evidence="10">
    <location>
        <begin position="34"/>
        <end position="54"/>
    </location>
</feature>
<dbReference type="GO" id="GO:0006337">
    <property type="term" value="P:nucleosome disassembly"/>
    <property type="evidence" value="ECO:0007669"/>
    <property type="project" value="TreeGrafter"/>
</dbReference>
<feature type="compositionally biased region" description="Polar residues" evidence="10">
    <location>
        <begin position="1453"/>
        <end position="1464"/>
    </location>
</feature>
<dbReference type="GO" id="GO:0006334">
    <property type="term" value="P:nucleosome assembly"/>
    <property type="evidence" value="ECO:0007669"/>
    <property type="project" value="TreeGrafter"/>
</dbReference>
<dbReference type="InterPro" id="IPR003960">
    <property type="entry name" value="ATPase_AAA_CS"/>
</dbReference>
<dbReference type="SUPFAM" id="SSF52540">
    <property type="entry name" value="P-loop containing nucleoside triphosphate hydrolases"/>
    <property type="match status" value="2"/>
</dbReference>
<feature type="region of interest" description="Disordered" evidence="10">
    <location>
        <begin position="1239"/>
        <end position="1435"/>
    </location>
</feature>
<keyword evidence="6" id="KW-0378">Hydrolase</keyword>
<accession>A0A9W9QHH5</accession>
<evidence type="ECO:0000256" key="8">
    <source>
        <dbReference type="ARBA" id="ARBA00023117"/>
    </source>
</evidence>
<gene>
    <name evidence="13" type="ORF">N7476_000810</name>
</gene>
<feature type="region of interest" description="Disordered" evidence="10">
    <location>
        <begin position="445"/>
        <end position="544"/>
    </location>
</feature>
<comment type="subcellular location">
    <subcellularLocation>
        <location evidence="2">Chromosome</location>
    </subcellularLocation>
    <subcellularLocation>
        <location evidence="1">Nucleus</location>
    </subcellularLocation>
</comment>
<keyword evidence="7" id="KW-0067">ATP-binding</keyword>
<organism evidence="13 14">
    <name type="scientific">Penicillium atrosanguineum</name>
    <dbReference type="NCBI Taxonomy" id="1132637"/>
    <lineage>
        <taxon>Eukaryota</taxon>
        <taxon>Fungi</taxon>
        <taxon>Dikarya</taxon>
        <taxon>Ascomycota</taxon>
        <taxon>Pezizomycotina</taxon>
        <taxon>Eurotiomycetes</taxon>
        <taxon>Eurotiomycetidae</taxon>
        <taxon>Eurotiales</taxon>
        <taxon>Aspergillaceae</taxon>
        <taxon>Penicillium</taxon>
    </lineage>
</organism>
<evidence type="ECO:0000256" key="9">
    <source>
        <dbReference type="ARBA" id="ARBA00023242"/>
    </source>
</evidence>
<feature type="compositionally biased region" description="Low complexity" evidence="10">
    <location>
        <begin position="66"/>
        <end position="78"/>
    </location>
</feature>
<dbReference type="PANTHER" id="PTHR23069">
    <property type="entry name" value="AAA DOMAIN-CONTAINING"/>
    <property type="match status" value="1"/>
</dbReference>
<evidence type="ECO:0000313" key="14">
    <source>
        <dbReference type="Proteomes" id="UP001147746"/>
    </source>
</evidence>
<dbReference type="GO" id="GO:0000785">
    <property type="term" value="C:chromatin"/>
    <property type="evidence" value="ECO:0007669"/>
    <property type="project" value="UniProtKB-ARBA"/>
</dbReference>
<feature type="compositionally biased region" description="Basic and acidic residues" evidence="10">
    <location>
        <begin position="7"/>
        <end position="17"/>
    </location>
</feature>
<sequence>MRHNAKRSLEEIVNKSDSDDEDWSGGDDRPARPTARKSKSSPQKKSRPSKKRQRRASDIVSDDDSLISSDELSSVAASESEEEDQDDPNIPRNARGTARRRTTQSRPLYEEPSDDEETPAGDEDEDSKSAMVPPSPLKSTIVKLKIPRAVLQDAQLYSRRITRRTRGASEDMYALTNSGHHMQTVERGTLSPEAQIGHGTRRSSRGSKQPVIHEESIETSVVQEGSLEILESDFPQSGAEGDTTMANDVDQGDVDMTHDSGVVPESENEDAKIEEDEDEDDEGPITRRRSRPTRNDHEEEPESEEKQGVEPSDRLRRSGRKKPSRSSQQKGEESDFEPEEGEGEEDEDDSDSVHSSGSPRKGSRALEEEESVVVGRRPGLRKRPERSRGTSYTADEAEELADELEDLKGSRKTRRQAVAEKVIYDKPTRTRKHVDYRLFRPEIMFNPEENDHDGATESPSRRGRGGGGGGWQRNLLPTFGPFGGAGQSSILGPHGAAATTGGVDSDSSDDEGQAKSTGLAPGGGILAPQGHAGDAQGLSGTPANFGKIKDKQSLADADPLGVDINVNFDSVGGLQGHIDQLKEMVSLPLLYPEIFQRFHITPPEVSCSMDLPGADALSKWVGEAERQLRLLFEEARKTQPSIIFFDEIDGLAPVRSSKQEQIHASIVSTLLALMDGMDGRGQVIVIGATNRPDSVDPALRRPGRFDREFYFPLPNLDGRRAILDIHTKGWDPALPKDIKDELAKITKGYGGADLRALCTEAALNAVQRKYPQIYKSDKKLIIDPKTIDVIPKDFMLAVKKMVPSSERSTASGASSLPQNVEPLLRQSLIQIETSLSEVLPQRKKLTALEEAQFEEPDDGNGFKREQMIQEFDRSRVFRPRLLLRGGYGMGQQYLAAALLHHFEGLHVQAFDLPTLLSDSTRSPEATVIQLFSEVKRHKPSVIYIPSVQTWAETVGPAVISTFLGLLQSIPASDPVLLLGVLESADDEMDPVLLKKMFGFSKKNLFDIQAPDHTARHEFFAKLVEYIKTPPADFPDPENRKKRQLEELEVAPPPPPQAEAQMSKEQLKAQKKKDRHILNCLKIRIQPIMEQLRKYKRFRSGVVDENTIRYLWEEEDPDIVTSDLPPDQQGFERPIEKAFDKHGVVGLRETATGRFFYNLDIVIIEKRLSNGYYKRPSDFLADVKRIAKDARQLGDAEKAMRANEMLANVEVDIANIDLTDPVLVAECENVYQRELAREKAAAERARTEQSQPSRPGTGNVPHGNTESGPSTGPVHLGVPSPDTQAAERPFTPTRESRVSFTNGNHNGYHNGGGSDLNENGPHAQSNGTHGDVDGDVFMSNSDDHSGSKDTVNSSFGPSAQPKPAYSHTAPSQQVRRESGLSSFSQKDPMTPMAPGSQPADYTNEASTTQSTSEKKSSEQLSNNHYQRSPQVSRLEYPDLTQYPDRISQEEHLPDTQQGGSSQPSPKYQADDNVTIHGSQSQSKPQPPLFGESAKPAANSSANLQQLLNEEPAPELILDLEHVDHLHDQLTQQTSGCSVEQLEQVATCLMDYIWRKRGEWDRTAVAKGLTDEFNAVLDDMQTMQEIGPISHNTKQQMGNPSYSL</sequence>
<feature type="region of interest" description="Disordered" evidence="10">
    <location>
        <begin position="1"/>
        <end position="140"/>
    </location>
</feature>
<keyword evidence="14" id="KW-1185">Reference proteome</keyword>
<dbReference type="InterPro" id="IPR045199">
    <property type="entry name" value="ATAD2-like"/>
</dbReference>
<feature type="compositionally biased region" description="Acidic residues" evidence="10">
    <location>
        <begin position="266"/>
        <end position="283"/>
    </location>
</feature>
<dbReference type="InterPro" id="IPR003959">
    <property type="entry name" value="ATPase_AAA_core"/>
</dbReference>
<dbReference type="FunFam" id="3.40.50.300:FF:000061">
    <property type="entry name" value="ATPase family, AAA domain-containing 2"/>
    <property type="match status" value="1"/>
</dbReference>
<feature type="compositionally biased region" description="Basic and acidic residues" evidence="10">
    <location>
        <begin position="304"/>
        <end position="316"/>
    </location>
</feature>
<dbReference type="Gene3D" id="3.40.50.300">
    <property type="entry name" value="P-loop containing nucleotide triphosphate hydrolases"/>
    <property type="match status" value="2"/>
</dbReference>
<feature type="compositionally biased region" description="Polar residues" evidence="10">
    <location>
        <begin position="1248"/>
        <end position="1269"/>
    </location>
</feature>
<comment type="similarity">
    <text evidence="3">Belongs to the AAA ATPase family.</text>
</comment>
<evidence type="ECO:0000256" key="5">
    <source>
        <dbReference type="ARBA" id="ARBA00022741"/>
    </source>
</evidence>
<name>A0A9W9QHH5_9EURO</name>
<reference evidence="13" key="2">
    <citation type="journal article" date="2023" name="IMA Fungus">
        <title>Comparative genomic study of the Penicillium genus elucidates a diverse pangenome and 15 lateral gene transfer events.</title>
        <authorList>
            <person name="Petersen C."/>
            <person name="Sorensen T."/>
            <person name="Nielsen M.R."/>
            <person name="Sondergaard T.E."/>
            <person name="Sorensen J.L."/>
            <person name="Fitzpatrick D.A."/>
            <person name="Frisvad J.C."/>
            <person name="Nielsen K.L."/>
        </authorList>
    </citation>
    <scope>NUCLEOTIDE SEQUENCE</scope>
    <source>
        <strain evidence="13">IBT 21472</strain>
    </source>
</reference>
<dbReference type="Pfam" id="PF17862">
    <property type="entry name" value="AAA_lid_3"/>
    <property type="match status" value="1"/>
</dbReference>
<evidence type="ECO:0000256" key="10">
    <source>
        <dbReference type="SAM" id="MobiDB-lite"/>
    </source>
</evidence>
<dbReference type="PROSITE" id="PS00674">
    <property type="entry name" value="AAA"/>
    <property type="match status" value="1"/>
</dbReference>
<keyword evidence="4" id="KW-0158">Chromosome</keyword>
<dbReference type="GO" id="GO:0003682">
    <property type="term" value="F:chromatin binding"/>
    <property type="evidence" value="ECO:0007669"/>
    <property type="project" value="TreeGrafter"/>
</dbReference>
<dbReference type="InterPro" id="IPR041569">
    <property type="entry name" value="AAA_lid_3"/>
</dbReference>
<evidence type="ECO:0000256" key="4">
    <source>
        <dbReference type="ARBA" id="ARBA00022454"/>
    </source>
</evidence>
<protein>
    <recommendedName>
        <fullName evidence="15">AAA+ ATPase domain-containing protein</fullName>
    </recommendedName>
</protein>
<dbReference type="Proteomes" id="UP001147746">
    <property type="component" value="Unassembled WGS sequence"/>
</dbReference>
<feature type="compositionally biased region" description="Polar residues" evidence="10">
    <location>
        <begin position="1419"/>
        <end position="1430"/>
    </location>
</feature>
<proteinExistence type="inferred from homology"/>
<dbReference type="GO" id="GO:0005524">
    <property type="term" value="F:ATP binding"/>
    <property type="evidence" value="ECO:0007669"/>
    <property type="project" value="UniProtKB-KW"/>
</dbReference>
<dbReference type="GO" id="GO:0045815">
    <property type="term" value="P:transcription initiation-coupled chromatin remodeling"/>
    <property type="evidence" value="ECO:0007669"/>
    <property type="project" value="TreeGrafter"/>
</dbReference>
<dbReference type="OrthoDB" id="5421at2759"/>
<dbReference type="InterPro" id="IPR027417">
    <property type="entry name" value="P-loop_NTPase"/>
</dbReference>
<dbReference type="CDD" id="cd05491">
    <property type="entry name" value="Bromo_TBP7_like"/>
    <property type="match status" value="1"/>
</dbReference>
<feature type="compositionally biased region" description="Polar residues" evidence="10">
    <location>
        <begin position="1367"/>
        <end position="1386"/>
    </location>
</feature>
<keyword evidence="5" id="KW-0547">Nucleotide-binding</keyword>
<feature type="domain" description="ATPase AAA-type core" evidence="11">
    <location>
        <begin position="611"/>
        <end position="713"/>
    </location>
</feature>
<evidence type="ECO:0000256" key="3">
    <source>
        <dbReference type="ARBA" id="ARBA00006914"/>
    </source>
</evidence>